<protein>
    <submittedName>
        <fullName evidence="2">Oligosaccharide repeat unit polymerase</fullName>
    </submittedName>
</protein>
<keyword evidence="1" id="KW-0472">Membrane</keyword>
<reference evidence="2 3" key="1">
    <citation type="submission" date="2019-06" db="EMBL/GenBank/DDBJ databases">
        <title>Genome sequence of Litorilinea aerophila BAA-2444.</title>
        <authorList>
            <person name="Maclea K.S."/>
            <person name="Maurais E.G."/>
            <person name="Iannazzi L.C."/>
        </authorList>
    </citation>
    <scope>NUCLEOTIDE SEQUENCE [LARGE SCALE GENOMIC DNA]</scope>
    <source>
        <strain evidence="2 3">ATCC BAA-2444</strain>
    </source>
</reference>
<feature type="transmembrane region" description="Helical" evidence="1">
    <location>
        <begin position="62"/>
        <end position="83"/>
    </location>
</feature>
<dbReference type="NCBIfam" id="TIGR04370">
    <property type="entry name" value="glyco_rpt_poly"/>
    <property type="match status" value="1"/>
</dbReference>
<keyword evidence="3" id="KW-1185">Reference proteome</keyword>
<keyword evidence="1" id="KW-0812">Transmembrane</keyword>
<name>A0A540V9B0_9CHLR</name>
<feature type="transmembrane region" description="Helical" evidence="1">
    <location>
        <begin position="357"/>
        <end position="378"/>
    </location>
</feature>
<dbReference type="AlphaFoldDB" id="A0A540V9B0"/>
<dbReference type="InParanoid" id="A0A540V9B0"/>
<dbReference type="Proteomes" id="UP000317371">
    <property type="component" value="Unassembled WGS sequence"/>
</dbReference>
<feature type="transmembrane region" description="Helical" evidence="1">
    <location>
        <begin position="234"/>
        <end position="253"/>
    </location>
</feature>
<feature type="transmembrane region" description="Helical" evidence="1">
    <location>
        <begin position="104"/>
        <end position="122"/>
    </location>
</feature>
<evidence type="ECO:0000256" key="1">
    <source>
        <dbReference type="SAM" id="Phobius"/>
    </source>
</evidence>
<dbReference type="RefSeq" id="WP_141612339.1">
    <property type="nucleotide sequence ID" value="NZ_VIGC02000043.1"/>
</dbReference>
<feature type="transmembrane region" description="Helical" evidence="1">
    <location>
        <begin position="181"/>
        <end position="197"/>
    </location>
</feature>
<feature type="transmembrane region" description="Helical" evidence="1">
    <location>
        <begin position="412"/>
        <end position="431"/>
    </location>
</feature>
<feature type="transmembrane region" description="Helical" evidence="1">
    <location>
        <begin position="31"/>
        <end position="50"/>
    </location>
</feature>
<feature type="transmembrane region" description="Helical" evidence="1">
    <location>
        <begin position="151"/>
        <end position="169"/>
    </location>
</feature>
<evidence type="ECO:0000313" key="3">
    <source>
        <dbReference type="Proteomes" id="UP000317371"/>
    </source>
</evidence>
<dbReference type="EMBL" id="VIGC01000043">
    <property type="protein sequence ID" value="TQE93312.1"/>
    <property type="molecule type" value="Genomic_DNA"/>
</dbReference>
<sequence>MTIIYLALGVIFIGIGIGLSKAFYAQIFSPISAYALPFGFAFLLMALPIINYRPLSPGTLLALFLPLLALICGAFLGGIVSGRQKSGIISDTGPRLLANKVRRILLLTYLFASAGLLLQFYYMARSFGGISAIVMQPTVIYHTRVLYGFDFPSWVGYLVSLSYCGMYLAGSYTALAGWRNWYSIWTVLIVVGVALSSMGRASILWAGLLIFNGNYLTHLVLGKAPKLRISVRKLITYLILISLIIGATIYIRLIRAQDNFESTQTRIGYAVNPVFLQNDSTLLRGIIHTYLNFTGPIPVLGERIDYPDPQLGYGVKTFNALFRMVIPTVGRYGPIRESSVLPGFNVFTAIGDWFYDFGWIGILFIPFVMGVLSSWLFYKAIRRSIGFWQMGLLAFSLLWLEWAIFFSMTYQGFFFIGLAWLLVVSHGVKYLRIPIRRQHSVRLRHSHLYSIPLTMQK</sequence>
<comment type="caution">
    <text evidence="2">The sequence shown here is derived from an EMBL/GenBank/DDBJ whole genome shotgun (WGS) entry which is preliminary data.</text>
</comment>
<feature type="transmembrane region" description="Helical" evidence="1">
    <location>
        <begin position="6"/>
        <end position="24"/>
    </location>
</feature>
<keyword evidence="1" id="KW-1133">Transmembrane helix</keyword>
<organism evidence="2 3">
    <name type="scientific">Litorilinea aerophila</name>
    <dbReference type="NCBI Taxonomy" id="1204385"/>
    <lineage>
        <taxon>Bacteria</taxon>
        <taxon>Bacillati</taxon>
        <taxon>Chloroflexota</taxon>
        <taxon>Caldilineae</taxon>
        <taxon>Caldilineales</taxon>
        <taxon>Caldilineaceae</taxon>
        <taxon>Litorilinea</taxon>
    </lineage>
</organism>
<proteinExistence type="predicted"/>
<evidence type="ECO:0000313" key="2">
    <source>
        <dbReference type="EMBL" id="TQE93312.1"/>
    </source>
</evidence>
<accession>A0A540V9B0</accession>
<feature type="transmembrane region" description="Helical" evidence="1">
    <location>
        <begin position="385"/>
        <end position="406"/>
    </location>
</feature>
<gene>
    <name evidence="2" type="ORF">FKZ61_22070</name>
</gene>
<feature type="transmembrane region" description="Helical" evidence="1">
    <location>
        <begin position="203"/>
        <end position="222"/>
    </location>
</feature>